<dbReference type="AlphaFoldDB" id="A0AAF0EZP2"/>
<organism evidence="7 8">
    <name type="scientific">Malassezia japonica</name>
    <dbReference type="NCBI Taxonomy" id="223818"/>
    <lineage>
        <taxon>Eukaryota</taxon>
        <taxon>Fungi</taxon>
        <taxon>Dikarya</taxon>
        <taxon>Basidiomycota</taxon>
        <taxon>Ustilaginomycotina</taxon>
        <taxon>Malasseziomycetes</taxon>
        <taxon>Malasseziales</taxon>
        <taxon>Malasseziaceae</taxon>
        <taxon>Malassezia</taxon>
    </lineage>
</organism>
<keyword evidence="5" id="KW-0812">Transmembrane</keyword>
<reference evidence="7" key="1">
    <citation type="submission" date="2023-03" db="EMBL/GenBank/DDBJ databases">
        <title>Mating type loci evolution in Malassezia.</title>
        <authorList>
            <person name="Coelho M.A."/>
        </authorList>
    </citation>
    <scope>NUCLEOTIDE SEQUENCE</scope>
    <source>
        <strain evidence="7">CBS 9431</strain>
    </source>
</reference>
<keyword evidence="1" id="KW-0378">Hydrolase</keyword>
<evidence type="ECO:0000256" key="2">
    <source>
        <dbReference type="ARBA" id="ARBA00047591"/>
    </source>
</evidence>
<dbReference type="SUPFAM" id="SSF53474">
    <property type="entry name" value="alpha/beta-Hydrolases"/>
    <property type="match status" value="1"/>
</dbReference>
<keyword evidence="5" id="KW-1133">Transmembrane helix</keyword>
<dbReference type="InterPro" id="IPR050300">
    <property type="entry name" value="GDXG_lipolytic_enzyme"/>
</dbReference>
<dbReference type="PANTHER" id="PTHR48081">
    <property type="entry name" value="AB HYDROLASE SUPERFAMILY PROTEIN C4A8.06C"/>
    <property type="match status" value="1"/>
</dbReference>
<keyword evidence="8" id="KW-1185">Reference proteome</keyword>
<dbReference type="InterPro" id="IPR013094">
    <property type="entry name" value="AB_hydrolase_3"/>
</dbReference>
<comment type="catalytic activity">
    <reaction evidence="3">
        <text>a monoacylglycerol + H2O = glycerol + a fatty acid + H(+)</text>
        <dbReference type="Rhea" id="RHEA:15245"/>
        <dbReference type="ChEBI" id="CHEBI:15377"/>
        <dbReference type="ChEBI" id="CHEBI:15378"/>
        <dbReference type="ChEBI" id="CHEBI:17408"/>
        <dbReference type="ChEBI" id="CHEBI:17754"/>
        <dbReference type="ChEBI" id="CHEBI:28868"/>
    </reaction>
</comment>
<dbReference type="GeneID" id="85223962"/>
<protein>
    <recommendedName>
        <fullName evidence="6">Alpha/beta hydrolase fold-3 domain-containing protein</fullName>
    </recommendedName>
</protein>
<dbReference type="PANTHER" id="PTHR48081:SF26">
    <property type="entry name" value="ALPHA_BETA HYDROLASE FOLD-3 DOMAIN-CONTAINING PROTEIN"/>
    <property type="match status" value="1"/>
</dbReference>
<comment type="catalytic activity">
    <reaction evidence="2">
        <text>a diacylglycerol + H2O = a monoacylglycerol + a fatty acid + H(+)</text>
        <dbReference type="Rhea" id="RHEA:32731"/>
        <dbReference type="ChEBI" id="CHEBI:15377"/>
        <dbReference type="ChEBI" id="CHEBI:15378"/>
        <dbReference type="ChEBI" id="CHEBI:17408"/>
        <dbReference type="ChEBI" id="CHEBI:18035"/>
        <dbReference type="ChEBI" id="CHEBI:28868"/>
    </reaction>
</comment>
<evidence type="ECO:0000313" key="7">
    <source>
        <dbReference type="EMBL" id="WFD37369.1"/>
    </source>
</evidence>
<dbReference type="Gene3D" id="3.40.50.1820">
    <property type="entry name" value="alpha/beta hydrolase"/>
    <property type="match status" value="1"/>
</dbReference>
<dbReference type="EMBL" id="CP119958">
    <property type="protein sequence ID" value="WFD37369.1"/>
    <property type="molecule type" value="Genomic_DNA"/>
</dbReference>
<feature type="compositionally biased region" description="Polar residues" evidence="4">
    <location>
        <begin position="1"/>
        <end position="13"/>
    </location>
</feature>
<feature type="transmembrane region" description="Helical" evidence="5">
    <location>
        <begin position="72"/>
        <end position="89"/>
    </location>
</feature>
<dbReference type="InterPro" id="IPR029058">
    <property type="entry name" value="AB_hydrolase_fold"/>
</dbReference>
<gene>
    <name evidence="7" type="ORF">MJAP1_000313</name>
</gene>
<evidence type="ECO:0000256" key="4">
    <source>
        <dbReference type="SAM" id="MobiDB-lite"/>
    </source>
</evidence>
<accession>A0AAF0EZP2</accession>
<evidence type="ECO:0000256" key="5">
    <source>
        <dbReference type="SAM" id="Phobius"/>
    </source>
</evidence>
<feature type="domain" description="Alpha/beta hydrolase fold-3" evidence="6">
    <location>
        <begin position="214"/>
        <end position="442"/>
    </location>
</feature>
<feature type="region of interest" description="Disordered" evidence="4">
    <location>
        <begin position="1"/>
        <end position="22"/>
    </location>
</feature>
<keyword evidence="5" id="KW-0472">Membrane</keyword>
<proteinExistence type="predicted"/>
<dbReference type="RefSeq" id="XP_060120266.1">
    <property type="nucleotide sequence ID" value="XM_060264283.1"/>
</dbReference>
<dbReference type="GO" id="GO:0016787">
    <property type="term" value="F:hydrolase activity"/>
    <property type="evidence" value="ECO:0007669"/>
    <property type="project" value="UniProtKB-KW"/>
</dbReference>
<sequence length="546" mass="60869">MPPTPQRSETATSESRHHFFHPGSILPKVGTTLMHPRLPRIFPSVDFPNQGHGCRSEFNQTAPLWVCQPLKAVYTVFFILVTAFVYLPWQALWNIPRSCRGRPAWSWSRSMTVLFLRRCVTYICNTRVVLTKTPPKKEPKLKHSEFTWLEPEAYLTPCGASESLEKSPDFRGELARAMQVQGVGAKKICGYWYFAQGSQLHASTPARKDEQVLYYLHGGAYWMGSGHEGGPTGNLAKKFFACLAGHAAPVPARLFALEYRLSQHTDFQHGSYPAALVDALVGYLYLVRACGFAPENIVLVGDSSGGNLAMALCRYLRDEGVAGVPGSLLLFSPWSDVSRSHSGPVQAPNPFSSVHENKKSDIIDASVLYRNTSVMAFLGKLPASETYLNPYISPVSLQLDALSGGRPPHWGFYGFPKRTYIVTGSAELNTEQHVTLAHRLAQGTQRGVPEYVGDRISACGDAEQFIWRGSYPRSHRCADRHQNTDHHKIHDSTPLDPREVVLDEVHDAIHVFPLFSWYEPERSQTMDRIASWIAHEAVGATDTVHV</sequence>
<name>A0AAF0EZP2_9BASI</name>
<dbReference type="Proteomes" id="UP001217754">
    <property type="component" value="Chromosome 1"/>
</dbReference>
<evidence type="ECO:0000256" key="3">
    <source>
        <dbReference type="ARBA" id="ARBA00048461"/>
    </source>
</evidence>
<evidence type="ECO:0000313" key="8">
    <source>
        <dbReference type="Proteomes" id="UP001217754"/>
    </source>
</evidence>
<evidence type="ECO:0000256" key="1">
    <source>
        <dbReference type="ARBA" id="ARBA00022801"/>
    </source>
</evidence>
<dbReference type="Pfam" id="PF07859">
    <property type="entry name" value="Abhydrolase_3"/>
    <property type="match status" value="1"/>
</dbReference>
<evidence type="ECO:0000259" key="6">
    <source>
        <dbReference type="Pfam" id="PF07859"/>
    </source>
</evidence>